<sequence>MVGITERTTTGMLLMQTGNKIYNSFCCPVISTMITDSE</sequence>
<evidence type="ECO:0000313" key="1">
    <source>
        <dbReference type="EnsemblPlants" id="KQL28386"/>
    </source>
</evidence>
<dbReference type="Gramene" id="KQL28386">
    <property type="protein sequence ID" value="KQL28386"/>
    <property type="gene ID" value="SETIT_020343mg"/>
</dbReference>
<accession>K3Z1C5</accession>
<dbReference type="Proteomes" id="UP000004995">
    <property type="component" value="Unassembled WGS sequence"/>
</dbReference>
<dbReference type="InParanoid" id="K3Z1C5"/>
<dbReference type="AlphaFoldDB" id="K3Z1C5"/>
<keyword evidence="2" id="KW-1185">Reference proteome</keyword>
<dbReference type="EMBL" id="AGNK02000080">
    <property type="status" value="NOT_ANNOTATED_CDS"/>
    <property type="molecule type" value="Genomic_DNA"/>
</dbReference>
<dbReference type="HOGENOM" id="CLU_3336427_0_0_1"/>
<reference evidence="1" key="2">
    <citation type="submission" date="2018-08" db="UniProtKB">
        <authorList>
            <consortium name="EnsemblPlants"/>
        </authorList>
    </citation>
    <scope>IDENTIFICATION</scope>
    <source>
        <strain evidence="1">Yugu1</strain>
    </source>
</reference>
<evidence type="ECO:0000313" key="2">
    <source>
        <dbReference type="Proteomes" id="UP000004995"/>
    </source>
</evidence>
<reference evidence="2" key="1">
    <citation type="journal article" date="2012" name="Nat. Biotechnol.">
        <title>Reference genome sequence of the model plant Setaria.</title>
        <authorList>
            <person name="Bennetzen J.L."/>
            <person name="Schmutz J."/>
            <person name="Wang H."/>
            <person name="Percifield R."/>
            <person name="Hawkins J."/>
            <person name="Pontaroli A.C."/>
            <person name="Estep M."/>
            <person name="Feng L."/>
            <person name="Vaughn J.N."/>
            <person name="Grimwood J."/>
            <person name="Jenkins J."/>
            <person name="Barry K."/>
            <person name="Lindquist E."/>
            <person name="Hellsten U."/>
            <person name="Deshpande S."/>
            <person name="Wang X."/>
            <person name="Wu X."/>
            <person name="Mitros T."/>
            <person name="Triplett J."/>
            <person name="Yang X."/>
            <person name="Ye C.Y."/>
            <person name="Mauro-Herrera M."/>
            <person name="Wang L."/>
            <person name="Li P."/>
            <person name="Sharma M."/>
            <person name="Sharma R."/>
            <person name="Ronald P.C."/>
            <person name="Panaud O."/>
            <person name="Kellogg E.A."/>
            <person name="Brutnell T.P."/>
            <person name="Doust A.N."/>
            <person name="Tuskan G.A."/>
            <person name="Rokhsar D."/>
            <person name="Devos K.M."/>
        </authorList>
    </citation>
    <scope>NUCLEOTIDE SEQUENCE [LARGE SCALE GENOMIC DNA]</scope>
    <source>
        <strain evidence="2">cv. Yugu1</strain>
    </source>
</reference>
<dbReference type="EnsemblPlants" id="KQL28386">
    <property type="protein sequence ID" value="KQL28386"/>
    <property type="gene ID" value="SETIT_020343mg"/>
</dbReference>
<protein>
    <submittedName>
        <fullName evidence="1">Uncharacterized protein</fullName>
    </submittedName>
</protein>
<name>K3Z1C5_SETIT</name>
<organism evidence="1 2">
    <name type="scientific">Setaria italica</name>
    <name type="common">Foxtail millet</name>
    <name type="synonym">Panicum italicum</name>
    <dbReference type="NCBI Taxonomy" id="4555"/>
    <lineage>
        <taxon>Eukaryota</taxon>
        <taxon>Viridiplantae</taxon>
        <taxon>Streptophyta</taxon>
        <taxon>Embryophyta</taxon>
        <taxon>Tracheophyta</taxon>
        <taxon>Spermatophyta</taxon>
        <taxon>Magnoliopsida</taxon>
        <taxon>Liliopsida</taxon>
        <taxon>Poales</taxon>
        <taxon>Poaceae</taxon>
        <taxon>PACMAD clade</taxon>
        <taxon>Panicoideae</taxon>
        <taxon>Panicodae</taxon>
        <taxon>Paniceae</taxon>
        <taxon>Cenchrinae</taxon>
        <taxon>Setaria</taxon>
    </lineage>
</organism>
<proteinExistence type="predicted"/>